<accession>A0ABV3FNR6</accession>
<evidence type="ECO:0000259" key="2">
    <source>
        <dbReference type="Pfam" id="PF26059"/>
    </source>
</evidence>
<evidence type="ECO:0000313" key="3">
    <source>
        <dbReference type="EMBL" id="MEV0707064.1"/>
    </source>
</evidence>
<name>A0ABV3FNR6_9NOCA</name>
<gene>
    <name evidence="3" type="ORF">AB0I48_05810</name>
</gene>
<dbReference type="Proteomes" id="UP001551695">
    <property type="component" value="Unassembled WGS sequence"/>
</dbReference>
<comment type="caution">
    <text evidence="3">The sequence shown here is derived from an EMBL/GenBank/DDBJ whole genome shotgun (WGS) entry which is preliminary data.</text>
</comment>
<feature type="domain" description="DUF8020" evidence="2">
    <location>
        <begin position="32"/>
        <end position="99"/>
    </location>
</feature>
<dbReference type="RefSeq" id="WP_355089422.1">
    <property type="nucleotide sequence ID" value="NZ_JBEXKW010000063.1"/>
</dbReference>
<evidence type="ECO:0000256" key="1">
    <source>
        <dbReference type="SAM" id="SignalP"/>
    </source>
</evidence>
<proteinExistence type="predicted"/>
<protein>
    <recommendedName>
        <fullName evidence="2">DUF8020 domain-containing protein</fullName>
    </recommendedName>
</protein>
<sequence length="232" mass="22911">MKVKLTVTSALLIAALGAATGSAGAAPQSDSVGFSAVAENNSTVITTDAGSLAADNGVFTVKAADGTVVAGTELAFRVDEFVFPIAARITGNTATLTPQLDLDHATYKPVALPYEDQAPWKTEYEREVAAWSRMTTTIAMGATIGTLVGGLGGAAVGCVLGGVLGAGVASATIAGLFGPFIPAAAVGCVGGIATIGFLGTLVGQILVTAPVAIAAAAQYFTTINSPAPKPAK</sequence>
<keyword evidence="4" id="KW-1185">Reference proteome</keyword>
<feature type="signal peptide" evidence="1">
    <location>
        <begin position="1"/>
        <end position="25"/>
    </location>
</feature>
<keyword evidence="1" id="KW-0732">Signal</keyword>
<dbReference type="InterPro" id="IPR058333">
    <property type="entry name" value="DUF8020"/>
</dbReference>
<feature type="chain" id="PRO_5045571545" description="DUF8020 domain-containing protein" evidence="1">
    <location>
        <begin position="26"/>
        <end position="232"/>
    </location>
</feature>
<dbReference type="Pfam" id="PF26059">
    <property type="entry name" value="DUF8020"/>
    <property type="match status" value="1"/>
</dbReference>
<reference evidence="3 4" key="1">
    <citation type="submission" date="2024-06" db="EMBL/GenBank/DDBJ databases">
        <title>The Natural Products Discovery Center: Release of the First 8490 Sequenced Strains for Exploring Actinobacteria Biosynthetic Diversity.</title>
        <authorList>
            <person name="Kalkreuter E."/>
            <person name="Kautsar S.A."/>
            <person name="Yang D."/>
            <person name="Bader C.D."/>
            <person name="Teijaro C.N."/>
            <person name="Fluegel L."/>
            <person name="Davis C.M."/>
            <person name="Simpson J.R."/>
            <person name="Lauterbach L."/>
            <person name="Steele A.D."/>
            <person name="Gui C."/>
            <person name="Meng S."/>
            <person name="Li G."/>
            <person name="Viehrig K."/>
            <person name="Ye F."/>
            <person name="Su P."/>
            <person name="Kiefer A.F."/>
            <person name="Nichols A."/>
            <person name="Cepeda A.J."/>
            <person name="Yan W."/>
            <person name="Fan B."/>
            <person name="Jiang Y."/>
            <person name="Adhikari A."/>
            <person name="Zheng C.-J."/>
            <person name="Schuster L."/>
            <person name="Cowan T.M."/>
            <person name="Smanski M.J."/>
            <person name="Chevrette M.G."/>
            <person name="De Carvalho L.P.S."/>
            <person name="Shen B."/>
        </authorList>
    </citation>
    <scope>NUCLEOTIDE SEQUENCE [LARGE SCALE GENOMIC DNA]</scope>
    <source>
        <strain evidence="3 4">NPDC050403</strain>
    </source>
</reference>
<dbReference type="EMBL" id="JBFAKC010000002">
    <property type="protein sequence ID" value="MEV0707064.1"/>
    <property type="molecule type" value="Genomic_DNA"/>
</dbReference>
<organism evidence="3 4">
    <name type="scientific">Nocardia aurea</name>
    <dbReference type="NCBI Taxonomy" id="2144174"/>
    <lineage>
        <taxon>Bacteria</taxon>
        <taxon>Bacillati</taxon>
        <taxon>Actinomycetota</taxon>
        <taxon>Actinomycetes</taxon>
        <taxon>Mycobacteriales</taxon>
        <taxon>Nocardiaceae</taxon>
        <taxon>Nocardia</taxon>
    </lineage>
</organism>
<evidence type="ECO:0000313" key="4">
    <source>
        <dbReference type="Proteomes" id="UP001551695"/>
    </source>
</evidence>